<dbReference type="AlphaFoldDB" id="A0A926KX83"/>
<comment type="caution">
    <text evidence="1">The sequence shown here is derived from an EMBL/GenBank/DDBJ whole genome shotgun (WGS) entry which is preliminary data.</text>
</comment>
<evidence type="ECO:0000313" key="1">
    <source>
        <dbReference type="EMBL" id="MBD0383819.1"/>
    </source>
</evidence>
<organism evidence="1 2">
    <name type="scientific">Paenibacillus sedimenti</name>
    <dbReference type="NCBI Taxonomy" id="2770274"/>
    <lineage>
        <taxon>Bacteria</taxon>
        <taxon>Bacillati</taxon>
        <taxon>Bacillota</taxon>
        <taxon>Bacilli</taxon>
        <taxon>Bacillales</taxon>
        <taxon>Paenibacillaceae</taxon>
        <taxon>Paenibacillus</taxon>
    </lineage>
</organism>
<sequence length="116" mass="13187">MNSHLPCQGCRGLCCGPVPVTEQELKKIRKKVKAMPAKIRVELKNQQRHFGTCMFYDMEKDKCGIHDARPSVCRAFGHYSNLVCFRKPKAAAAEPWRSLGSTVGILSVDFTWRDFK</sequence>
<evidence type="ECO:0000313" key="2">
    <source>
        <dbReference type="Proteomes" id="UP000650466"/>
    </source>
</evidence>
<dbReference type="RefSeq" id="WP_188177602.1">
    <property type="nucleotide sequence ID" value="NZ_JACVVD010000013.1"/>
</dbReference>
<name>A0A926KX83_9BACL</name>
<dbReference type="Proteomes" id="UP000650466">
    <property type="component" value="Unassembled WGS sequence"/>
</dbReference>
<gene>
    <name evidence="1" type="ORF">ICC18_27460</name>
</gene>
<keyword evidence="2" id="KW-1185">Reference proteome</keyword>
<proteinExistence type="predicted"/>
<dbReference type="Pfam" id="PF03692">
    <property type="entry name" value="CxxCxxCC"/>
    <property type="match status" value="1"/>
</dbReference>
<accession>A0A926KX83</accession>
<protein>
    <submittedName>
        <fullName evidence="1">YkgJ family cysteine cluster protein</fullName>
    </submittedName>
</protein>
<dbReference type="InterPro" id="IPR005358">
    <property type="entry name" value="Puta_zinc/iron-chelating_dom"/>
</dbReference>
<reference evidence="1" key="1">
    <citation type="submission" date="2020-09" db="EMBL/GenBank/DDBJ databases">
        <title>Draft Genome Sequence of Paenibacillus sp. WST5.</title>
        <authorList>
            <person name="Bao Z."/>
        </authorList>
    </citation>
    <scope>NUCLEOTIDE SEQUENCE</scope>
    <source>
        <strain evidence="1">WST5</strain>
    </source>
</reference>
<dbReference type="EMBL" id="JACVVD010000013">
    <property type="protein sequence ID" value="MBD0383819.1"/>
    <property type="molecule type" value="Genomic_DNA"/>
</dbReference>